<evidence type="ECO:0000313" key="4">
    <source>
        <dbReference type="Proteomes" id="UP001345013"/>
    </source>
</evidence>
<feature type="domain" description="Glycine zipper 2TM" evidence="2">
    <location>
        <begin position="87"/>
        <end position="122"/>
    </location>
</feature>
<reference evidence="3 4" key="1">
    <citation type="submission" date="2023-08" db="EMBL/GenBank/DDBJ databases">
        <title>Black Yeasts Isolated from many extreme environments.</title>
        <authorList>
            <person name="Coleine C."/>
            <person name="Stajich J.E."/>
            <person name="Selbmann L."/>
        </authorList>
    </citation>
    <scope>NUCLEOTIDE SEQUENCE [LARGE SCALE GENOMIC DNA]</scope>
    <source>
        <strain evidence="3 4">CCFEE 5885</strain>
    </source>
</reference>
<organism evidence="3 4">
    <name type="scientific">Lithohypha guttulata</name>
    <dbReference type="NCBI Taxonomy" id="1690604"/>
    <lineage>
        <taxon>Eukaryota</taxon>
        <taxon>Fungi</taxon>
        <taxon>Dikarya</taxon>
        <taxon>Ascomycota</taxon>
        <taxon>Pezizomycotina</taxon>
        <taxon>Eurotiomycetes</taxon>
        <taxon>Chaetothyriomycetidae</taxon>
        <taxon>Chaetothyriales</taxon>
        <taxon>Trichomeriaceae</taxon>
        <taxon>Lithohypha</taxon>
    </lineage>
</organism>
<evidence type="ECO:0000259" key="2">
    <source>
        <dbReference type="Pfam" id="PF05433"/>
    </source>
</evidence>
<keyword evidence="4" id="KW-1185">Reference proteome</keyword>
<dbReference type="Proteomes" id="UP001345013">
    <property type="component" value="Unassembled WGS sequence"/>
</dbReference>
<gene>
    <name evidence="3" type="ORF">LTR24_006304</name>
</gene>
<comment type="caution">
    <text evidence="3">The sequence shown here is derived from an EMBL/GenBank/DDBJ whole genome shotgun (WGS) entry which is preliminary data.</text>
</comment>
<feature type="compositionally biased region" description="Polar residues" evidence="1">
    <location>
        <begin position="36"/>
        <end position="72"/>
    </location>
</feature>
<dbReference type="Pfam" id="PF05433">
    <property type="entry name" value="Rick_17kDa_Anti"/>
    <property type="match status" value="1"/>
</dbReference>
<protein>
    <recommendedName>
        <fullName evidence="2">Glycine zipper 2TM domain-containing protein</fullName>
    </recommendedName>
</protein>
<dbReference type="PANTHER" id="PTHR37014:SF1">
    <property type="entry name" value="EXPRESSION LETHALITY PROTEIN HEL10, PUTATIVE (AFU_ORTHOLOGUE AFUA_1G06580)-RELATED"/>
    <property type="match status" value="1"/>
</dbReference>
<evidence type="ECO:0000313" key="3">
    <source>
        <dbReference type="EMBL" id="KAK5089310.1"/>
    </source>
</evidence>
<evidence type="ECO:0000256" key="1">
    <source>
        <dbReference type="SAM" id="MobiDB-lite"/>
    </source>
</evidence>
<feature type="compositionally biased region" description="Polar residues" evidence="1">
    <location>
        <begin position="1"/>
        <end position="11"/>
    </location>
</feature>
<dbReference type="EMBL" id="JAVRRG010000080">
    <property type="protein sequence ID" value="KAK5089310.1"/>
    <property type="molecule type" value="Genomic_DNA"/>
</dbReference>
<name>A0ABR0K6F3_9EURO</name>
<dbReference type="InterPro" id="IPR008816">
    <property type="entry name" value="Gly_zipper_2TM_dom"/>
</dbReference>
<feature type="region of interest" description="Disordered" evidence="1">
    <location>
        <begin position="1"/>
        <end position="81"/>
    </location>
</feature>
<sequence>MSAPYSDNNGYNGYAPASIDRAPSPYDPVNRAPSPYHQQAPSPYQQQGASNSYYDSHPQQYGNAAPIAQSSPYFEGGATTGSEGERGLLGALGGAAGGHYVGHKTSHGFLGTVGGAIVGSLTEDWAKKNKPHWGKPASQNCAPAQKPGYNSPGPVYYSQPLVDTHTNLSTSTHVYPGSVQYPTQPPIYQAPHKPCGHQHQCGCQYSHRN</sequence>
<accession>A0ABR0K6F3</accession>
<dbReference type="PANTHER" id="PTHR37014">
    <property type="entry name" value="EXPRESSION LETHALITY PROTEIN HEL10, PUTATIVE (AFU_ORTHOLOGUE AFUA_1G06580)-RELATED"/>
    <property type="match status" value="1"/>
</dbReference>
<proteinExistence type="predicted"/>